<dbReference type="AlphaFoldDB" id="A0A6H5IX84"/>
<sequence>MSSQEAAYQVLSLPLSYSTRTSIYINTVPKNERCRILKNKQDLQKLPKNSEDIYKSNIFDKYENRKNEFVNLCLADFAYTNSHNTRGTLCYLKQYLNYEIKQIELFNNTSENLELILFKIKQYYILTGYKSPSTKRSSFCKTDMRRLGVQGLIFFQLGEPPILYDAIADCRIPFFRAVCCVVTHCWHLLLSWTSSLELAGLVPSCECGSRFCRRWQVPQLLCRLHLVSVVLASGAIL</sequence>
<name>A0A6H5IX84_9HYME</name>
<dbReference type="EMBL" id="CADCXV010001159">
    <property type="protein sequence ID" value="CAB0042138.1"/>
    <property type="molecule type" value="Genomic_DNA"/>
</dbReference>
<accession>A0A6H5IX84</accession>
<evidence type="ECO:0000313" key="1">
    <source>
        <dbReference type="EMBL" id="CAB0042138.1"/>
    </source>
</evidence>
<dbReference type="OrthoDB" id="7548289at2759"/>
<protein>
    <submittedName>
        <fullName evidence="1">Uncharacterized protein</fullName>
    </submittedName>
</protein>
<organism evidence="1 2">
    <name type="scientific">Trichogramma brassicae</name>
    <dbReference type="NCBI Taxonomy" id="86971"/>
    <lineage>
        <taxon>Eukaryota</taxon>
        <taxon>Metazoa</taxon>
        <taxon>Ecdysozoa</taxon>
        <taxon>Arthropoda</taxon>
        <taxon>Hexapoda</taxon>
        <taxon>Insecta</taxon>
        <taxon>Pterygota</taxon>
        <taxon>Neoptera</taxon>
        <taxon>Endopterygota</taxon>
        <taxon>Hymenoptera</taxon>
        <taxon>Apocrita</taxon>
        <taxon>Proctotrupomorpha</taxon>
        <taxon>Chalcidoidea</taxon>
        <taxon>Trichogrammatidae</taxon>
        <taxon>Trichogramma</taxon>
    </lineage>
</organism>
<keyword evidence="2" id="KW-1185">Reference proteome</keyword>
<proteinExistence type="predicted"/>
<evidence type="ECO:0000313" key="2">
    <source>
        <dbReference type="Proteomes" id="UP000479190"/>
    </source>
</evidence>
<reference evidence="1 2" key="1">
    <citation type="submission" date="2020-02" db="EMBL/GenBank/DDBJ databases">
        <authorList>
            <person name="Ferguson B K."/>
        </authorList>
    </citation>
    <scope>NUCLEOTIDE SEQUENCE [LARGE SCALE GENOMIC DNA]</scope>
</reference>
<gene>
    <name evidence="1" type="ORF">TBRA_LOCUS13772</name>
</gene>
<dbReference type="Proteomes" id="UP000479190">
    <property type="component" value="Unassembled WGS sequence"/>
</dbReference>